<evidence type="ECO:0000313" key="2">
    <source>
        <dbReference type="EMBL" id="OWK39089.1"/>
    </source>
</evidence>
<evidence type="ECO:0000256" key="1">
    <source>
        <dbReference type="ARBA" id="ARBA00022649"/>
    </source>
</evidence>
<dbReference type="Gene3D" id="3.30.2310.20">
    <property type="entry name" value="RelE-like"/>
    <property type="match status" value="1"/>
</dbReference>
<gene>
    <name evidence="2" type="ORF">FRUB_06171</name>
</gene>
<reference evidence="3" key="1">
    <citation type="submission" date="2017-06" db="EMBL/GenBank/DDBJ databases">
        <title>Genome analysis of Fimbriiglobus ruber SP5, the first member of the order Planctomycetales with confirmed chitinolytic capability.</title>
        <authorList>
            <person name="Ravin N.V."/>
            <person name="Rakitin A.L."/>
            <person name="Ivanova A.A."/>
            <person name="Beletsky A.V."/>
            <person name="Kulichevskaya I.S."/>
            <person name="Mardanov A.V."/>
            <person name="Dedysh S.N."/>
        </authorList>
    </citation>
    <scope>NUCLEOTIDE SEQUENCE [LARGE SCALE GENOMIC DNA]</scope>
    <source>
        <strain evidence="3">SP5</strain>
    </source>
</reference>
<evidence type="ECO:0000313" key="3">
    <source>
        <dbReference type="Proteomes" id="UP000214646"/>
    </source>
</evidence>
<name>A0A225DPF8_9BACT</name>
<accession>A0A225DPF8</accession>
<protein>
    <recommendedName>
        <fullName evidence="4">Death on curing protein, Doc toxin</fullName>
    </recommendedName>
</protein>
<dbReference type="EMBL" id="NIDE01000011">
    <property type="protein sequence ID" value="OWK39089.1"/>
    <property type="molecule type" value="Genomic_DNA"/>
</dbReference>
<dbReference type="Pfam" id="PF05016">
    <property type="entry name" value="ParE_toxin"/>
    <property type="match status" value="1"/>
</dbReference>
<keyword evidence="3" id="KW-1185">Reference proteome</keyword>
<sequence length="48" mass="5505">MGAIVPEFEDESLRELLESPYRIVYRVYTDRVDVVAVVHGARQMPQGL</sequence>
<dbReference type="Proteomes" id="UP000214646">
    <property type="component" value="Unassembled WGS sequence"/>
</dbReference>
<proteinExistence type="predicted"/>
<dbReference type="InterPro" id="IPR007712">
    <property type="entry name" value="RelE/ParE_toxin"/>
</dbReference>
<dbReference type="InterPro" id="IPR035093">
    <property type="entry name" value="RelE/ParE_toxin_dom_sf"/>
</dbReference>
<dbReference type="AlphaFoldDB" id="A0A225DPF8"/>
<organism evidence="2 3">
    <name type="scientific">Fimbriiglobus ruber</name>
    <dbReference type="NCBI Taxonomy" id="1908690"/>
    <lineage>
        <taxon>Bacteria</taxon>
        <taxon>Pseudomonadati</taxon>
        <taxon>Planctomycetota</taxon>
        <taxon>Planctomycetia</taxon>
        <taxon>Gemmatales</taxon>
        <taxon>Gemmataceae</taxon>
        <taxon>Fimbriiglobus</taxon>
    </lineage>
</organism>
<evidence type="ECO:0008006" key="4">
    <source>
        <dbReference type="Google" id="ProtNLM"/>
    </source>
</evidence>
<comment type="caution">
    <text evidence="2">The sequence shown here is derived from an EMBL/GenBank/DDBJ whole genome shotgun (WGS) entry which is preliminary data.</text>
</comment>
<keyword evidence="1" id="KW-1277">Toxin-antitoxin system</keyword>